<dbReference type="AlphaFoldDB" id="A0A0C9XDP3"/>
<dbReference type="SUPFAM" id="SSF54197">
    <property type="entry name" value="HIT-like"/>
    <property type="match status" value="1"/>
</dbReference>
<protein>
    <recommendedName>
        <fullName evidence="4">HIT domain-containing protein</fullName>
    </recommendedName>
</protein>
<dbReference type="InterPro" id="IPR036265">
    <property type="entry name" value="HIT-like_sf"/>
</dbReference>
<reference evidence="5 6" key="1">
    <citation type="submission" date="2014-04" db="EMBL/GenBank/DDBJ databases">
        <authorList>
            <consortium name="DOE Joint Genome Institute"/>
            <person name="Kuo A."/>
            <person name="Kohler A."/>
            <person name="Nagy L.G."/>
            <person name="Floudas D."/>
            <person name="Copeland A."/>
            <person name="Barry K.W."/>
            <person name="Cichocki N."/>
            <person name="Veneault-Fourrey C."/>
            <person name="LaButti K."/>
            <person name="Lindquist E.A."/>
            <person name="Lipzen A."/>
            <person name="Lundell T."/>
            <person name="Morin E."/>
            <person name="Murat C."/>
            <person name="Sun H."/>
            <person name="Tunlid A."/>
            <person name="Henrissat B."/>
            <person name="Grigoriev I.V."/>
            <person name="Hibbett D.S."/>
            <person name="Martin F."/>
            <person name="Nordberg H.P."/>
            <person name="Cantor M.N."/>
            <person name="Hua S.X."/>
        </authorList>
    </citation>
    <scope>NUCLEOTIDE SEQUENCE [LARGE SCALE GENOMIC DNA]</scope>
    <source>
        <strain evidence="5 6">LaAM-08-1</strain>
    </source>
</reference>
<evidence type="ECO:0000256" key="1">
    <source>
        <dbReference type="ARBA" id="ARBA00022741"/>
    </source>
</evidence>
<name>A0A0C9XDP3_9AGAR</name>
<reference evidence="6" key="2">
    <citation type="submission" date="2015-01" db="EMBL/GenBank/DDBJ databases">
        <title>Evolutionary Origins and Diversification of the Mycorrhizal Mutualists.</title>
        <authorList>
            <consortium name="DOE Joint Genome Institute"/>
            <consortium name="Mycorrhizal Genomics Consortium"/>
            <person name="Kohler A."/>
            <person name="Kuo A."/>
            <person name="Nagy L.G."/>
            <person name="Floudas D."/>
            <person name="Copeland A."/>
            <person name="Barry K.W."/>
            <person name="Cichocki N."/>
            <person name="Veneault-Fourrey C."/>
            <person name="LaButti K."/>
            <person name="Lindquist E.A."/>
            <person name="Lipzen A."/>
            <person name="Lundell T."/>
            <person name="Morin E."/>
            <person name="Murat C."/>
            <person name="Riley R."/>
            <person name="Ohm R."/>
            <person name="Sun H."/>
            <person name="Tunlid A."/>
            <person name="Henrissat B."/>
            <person name="Grigoriev I.V."/>
            <person name="Hibbett D.S."/>
            <person name="Martin F."/>
        </authorList>
    </citation>
    <scope>NUCLEOTIDE SEQUENCE [LARGE SCALE GENOMIC DNA]</scope>
    <source>
        <strain evidence="6">LaAM-08-1</strain>
    </source>
</reference>
<feature type="domain" description="HIT" evidence="4">
    <location>
        <begin position="53"/>
        <end position="158"/>
    </location>
</feature>
<gene>
    <name evidence="5" type="ORF">K443DRAFT_677111</name>
</gene>
<dbReference type="OrthoDB" id="1915375at2759"/>
<keyword evidence="2" id="KW-0378">Hydrolase</keyword>
<dbReference type="Pfam" id="PF11969">
    <property type="entry name" value="DcpS_C"/>
    <property type="match status" value="1"/>
</dbReference>
<dbReference type="PROSITE" id="PS51084">
    <property type="entry name" value="HIT_2"/>
    <property type="match status" value="1"/>
</dbReference>
<dbReference type="EMBL" id="KN838585">
    <property type="protein sequence ID" value="KIK02951.1"/>
    <property type="molecule type" value="Genomic_DNA"/>
</dbReference>
<evidence type="ECO:0000256" key="2">
    <source>
        <dbReference type="ARBA" id="ARBA00022801"/>
    </source>
</evidence>
<dbReference type="PANTHER" id="PTHR12486:SF5">
    <property type="entry name" value="ADENOSINE 5'-MONOPHOSPHORAMIDASE HINT3"/>
    <property type="match status" value="1"/>
</dbReference>
<dbReference type="GO" id="GO:0000166">
    <property type="term" value="F:nucleotide binding"/>
    <property type="evidence" value="ECO:0007669"/>
    <property type="project" value="UniProtKB-KW"/>
</dbReference>
<feature type="short sequence motif" description="Histidine triad motif" evidence="3">
    <location>
        <begin position="143"/>
        <end position="147"/>
    </location>
</feature>
<accession>A0A0C9XDP3</accession>
<evidence type="ECO:0000313" key="5">
    <source>
        <dbReference type="EMBL" id="KIK02951.1"/>
    </source>
</evidence>
<evidence type="ECO:0000256" key="3">
    <source>
        <dbReference type="PROSITE-ProRule" id="PRU00464"/>
    </source>
</evidence>
<dbReference type="PANTHER" id="PTHR12486">
    <property type="entry name" value="APRATAXIN-RELATED"/>
    <property type="match status" value="1"/>
</dbReference>
<dbReference type="Gene3D" id="3.30.428.10">
    <property type="entry name" value="HIT-like"/>
    <property type="match status" value="1"/>
</dbReference>
<proteinExistence type="predicted"/>
<dbReference type="InterPro" id="IPR011146">
    <property type="entry name" value="HIT-like"/>
</dbReference>
<dbReference type="GO" id="GO:0016787">
    <property type="term" value="F:hydrolase activity"/>
    <property type="evidence" value="ECO:0007669"/>
    <property type="project" value="UniProtKB-KW"/>
</dbReference>
<sequence length="199" mass="22861">MQRPIQIVRWVIFKLKLLQIFSWAFFLLPYNSLDFEIILSVENSPINTPQSCTFCDVSKEAGFDVVWEDATFIAFKDHKPAAQHHFQVSPKKHIGSVKSLRKSDIALVKSMETIGHELLDRLNVPSSMRRMGFHIPPFNSVNHLHLHVQGLPYNSSGRAAKYPVISGYGEYHKGVSWFVEVDQVLRILERDRRVGVFPC</sequence>
<dbReference type="HOGENOM" id="CLU_056776_4_1_1"/>
<organism evidence="5 6">
    <name type="scientific">Laccaria amethystina LaAM-08-1</name>
    <dbReference type="NCBI Taxonomy" id="1095629"/>
    <lineage>
        <taxon>Eukaryota</taxon>
        <taxon>Fungi</taxon>
        <taxon>Dikarya</taxon>
        <taxon>Basidiomycota</taxon>
        <taxon>Agaricomycotina</taxon>
        <taxon>Agaricomycetes</taxon>
        <taxon>Agaricomycetidae</taxon>
        <taxon>Agaricales</taxon>
        <taxon>Agaricineae</taxon>
        <taxon>Hydnangiaceae</taxon>
        <taxon>Laccaria</taxon>
    </lineage>
</organism>
<keyword evidence="1" id="KW-0547">Nucleotide-binding</keyword>
<evidence type="ECO:0000259" key="4">
    <source>
        <dbReference type="PROSITE" id="PS51084"/>
    </source>
</evidence>
<dbReference type="Proteomes" id="UP000054477">
    <property type="component" value="Unassembled WGS sequence"/>
</dbReference>
<keyword evidence="6" id="KW-1185">Reference proteome</keyword>
<evidence type="ECO:0000313" key="6">
    <source>
        <dbReference type="Proteomes" id="UP000054477"/>
    </source>
</evidence>